<comment type="caution">
    <text evidence="2">The sequence shown here is derived from an EMBL/GenBank/DDBJ whole genome shotgun (WGS) entry which is preliminary data.</text>
</comment>
<name>K1SJM0_9ZZZZ</name>
<dbReference type="PANTHER" id="PTHR34585:SF22">
    <property type="entry name" value="HELIX-TURN-HELIX DOMAIN-CONTAINING PROTEIN"/>
    <property type="match status" value="1"/>
</dbReference>
<dbReference type="AlphaFoldDB" id="K1SJM0"/>
<dbReference type="Pfam" id="PF12728">
    <property type="entry name" value="HTH_17"/>
    <property type="match status" value="1"/>
</dbReference>
<dbReference type="InterPro" id="IPR009061">
    <property type="entry name" value="DNA-bd_dom_put_sf"/>
</dbReference>
<organism evidence="2">
    <name type="scientific">human gut metagenome</name>
    <dbReference type="NCBI Taxonomy" id="408170"/>
    <lineage>
        <taxon>unclassified sequences</taxon>
        <taxon>metagenomes</taxon>
        <taxon>organismal metagenomes</taxon>
    </lineage>
</organism>
<feature type="domain" description="Helix-turn-helix" evidence="1">
    <location>
        <begin position="40"/>
        <end position="88"/>
    </location>
</feature>
<sequence length="95" mass="11140">MECKLIEAAAFEELKAIVNRIQIRTTHLATKTMPRKPGGWLTQEEVCGMLRVSKRVLQFYRRQRKIPYSMIGNKVYFRESDIQRILDANLVKSRA</sequence>
<accession>K1SJM0</accession>
<gene>
    <name evidence="2" type="ORF">LEA_15284</name>
    <name evidence="3" type="ORF">OBE_07081</name>
</gene>
<dbReference type="EMBL" id="AJWZ01004864">
    <property type="protein sequence ID" value="EKC64198.1"/>
    <property type="molecule type" value="Genomic_DNA"/>
</dbReference>
<dbReference type="PANTHER" id="PTHR34585">
    <property type="match status" value="1"/>
</dbReference>
<evidence type="ECO:0000313" key="3">
    <source>
        <dbReference type="EMBL" id="EKC64198.1"/>
    </source>
</evidence>
<dbReference type="EMBL" id="AJWY01010434">
    <property type="protein sequence ID" value="EKC55559.1"/>
    <property type="molecule type" value="Genomic_DNA"/>
</dbReference>
<dbReference type="SUPFAM" id="SSF46955">
    <property type="entry name" value="Putative DNA-binding domain"/>
    <property type="match status" value="1"/>
</dbReference>
<evidence type="ECO:0000259" key="1">
    <source>
        <dbReference type="Pfam" id="PF12728"/>
    </source>
</evidence>
<proteinExistence type="predicted"/>
<protein>
    <recommendedName>
        <fullName evidence="1">Helix-turn-helix domain-containing protein</fullName>
    </recommendedName>
</protein>
<reference evidence="2" key="1">
    <citation type="journal article" date="2013" name="Environ. Microbiol.">
        <title>Microbiota from the distal guts of lean and obese adolescents exhibit partial functional redundancy besides clear differences in community structure.</title>
        <authorList>
            <person name="Ferrer M."/>
            <person name="Ruiz A."/>
            <person name="Lanza F."/>
            <person name="Haange S.B."/>
            <person name="Oberbach A."/>
            <person name="Till H."/>
            <person name="Bargiela R."/>
            <person name="Campoy C."/>
            <person name="Segura M.T."/>
            <person name="Richter M."/>
            <person name="von Bergen M."/>
            <person name="Seifert J."/>
            <person name="Suarez A."/>
        </authorList>
    </citation>
    <scope>NUCLEOTIDE SEQUENCE</scope>
</reference>
<dbReference type="InterPro" id="IPR041657">
    <property type="entry name" value="HTH_17"/>
</dbReference>
<evidence type="ECO:0000313" key="2">
    <source>
        <dbReference type="EMBL" id="EKC55559.1"/>
    </source>
</evidence>